<name>A0A6N2KE21_SALVM</name>
<dbReference type="AlphaFoldDB" id="A0A6N2KE21"/>
<evidence type="ECO:0000313" key="1">
    <source>
        <dbReference type="EMBL" id="VFU26635.1"/>
    </source>
</evidence>
<sequence>MGLKLCCQNTKWHALNSLMMIKIALLKNNVKLMEKVKHPRKDKSSIRSQAWRRRKHLDGHCECFEKQALGFIIIDQKYRKHGSQTIKYASKGCVQYGEISIHTSN</sequence>
<gene>
    <name evidence="1" type="ORF">SVIM_LOCUS72787</name>
</gene>
<organism evidence="1">
    <name type="scientific">Salix viminalis</name>
    <name type="common">Common osier</name>
    <name type="synonym">Basket willow</name>
    <dbReference type="NCBI Taxonomy" id="40686"/>
    <lineage>
        <taxon>Eukaryota</taxon>
        <taxon>Viridiplantae</taxon>
        <taxon>Streptophyta</taxon>
        <taxon>Embryophyta</taxon>
        <taxon>Tracheophyta</taxon>
        <taxon>Spermatophyta</taxon>
        <taxon>Magnoliopsida</taxon>
        <taxon>eudicotyledons</taxon>
        <taxon>Gunneridae</taxon>
        <taxon>Pentapetalae</taxon>
        <taxon>rosids</taxon>
        <taxon>fabids</taxon>
        <taxon>Malpighiales</taxon>
        <taxon>Salicaceae</taxon>
        <taxon>Saliceae</taxon>
        <taxon>Salix</taxon>
    </lineage>
</organism>
<dbReference type="EMBL" id="CAADRP010000324">
    <property type="protein sequence ID" value="VFU26635.1"/>
    <property type="molecule type" value="Genomic_DNA"/>
</dbReference>
<proteinExistence type="predicted"/>
<protein>
    <submittedName>
        <fullName evidence="1">Uncharacterized protein</fullName>
    </submittedName>
</protein>
<accession>A0A6N2KE21</accession>
<reference evidence="1" key="1">
    <citation type="submission" date="2019-03" db="EMBL/GenBank/DDBJ databases">
        <authorList>
            <person name="Mank J."/>
            <person name="Almeida P."/>
        </authorList>
    </citation>
    <scope>NUCLEOTIDE SEQUENCE</scope>
    <source>
        <strain evidence="1">78183</strain>
    </source>
</reference>